<keyword evidence="1" id="KW-0732">Signal</keyword>
<organism evidence="3 4">
    <name type="scientific">Harryflintia acetispora</name>
    <dbReference type="NCBI Taxonomy" id="1849041"/>
    <lineage>
        <taxon>Bacteria</taxon>
        <taxon>Bacillati</taxon>
        <taxon>Bacillota</taxon>
        <taxon>Clostridia</taxon>
        <taxon>Eubacteriales</taxon>
        <taxon>Oscillospiraceae</taxon>
        <taxon>Harryflintia</taxon>
    </lineage>
</organism>
<dbReference type="CDD" id="cd02966">
    <property type="entry name" value="TlpA_like_family"/>
    <property type="match status" value="1"/>
</dbReference>
<feature type="chain" id="PRO_5040907077" evidence="1">
    <location>
        <begin position="21"/>
        <end position="228"/>
    </location>
</feature>
<evidence type="ECO:0000313" key="3">
    <source>
        <dbReference type="EMBL" id="TCL44128.1"/>
    </source>
</evidence>
<keyword evidence="3" id="KW-0560">Oxidoreductase</keyword>
<dbReference type="RefSeq" id="WP_132084232.1">
    <property type="nucleotide sequence ID" value="NZ_SLUK01000003.1"/>
</dbReference>
<dbReference type="InterPro" id="IPR013766">
    <property type="entry name" value="Thioredoxin_domain"/>
</dbReference>
<proteinExistence type="predicted"/>
<dbReference type="AlphaFoldDB" id="A0A9X8UK80"/>
<accession>A0A9X8UK80</accession>
<sequence>MKRILSALLAAFLLASCAPAPGGGAKEPDSSSLPEPTISAAPGLLAQEDGKLNPGCRSELDYQLIPLREDGPDDFSRFVAQDTAGNEVNESVLEGRLTLFHLWASYCGTEVEDMRVLGELAAKYTGEGLQVIGVPMDAVDPYGEPVENAGALISDIQKLSGSSDLQLFPSQDLISIKLKDVTTVPTVFFVGEDGKMLSEQDYTGPRGEAEWEAIIKAELERYRLAQHS</sequence>
<dbReference type="SUPFAM" id="SSF52833">
    <property type="entry name" value="Thioredoxin-like"/>
    <property type="match status" value="1"/>
</dbReference>
<dbReference type="GO" id="GO:0004601">
    <property type="term" value="F:peroxidase activity"/>
    <property type="evidence" value="ECO:0007669"/>
    <property type="project" value="UniProtKB-KW"/>
</dbReference>
<gene>
    <name evidence="3" type="ORF">EDD78_103166</name>
</gene>
<keyword evidence="3" id="KW-0575">Peroxidase</keyword>
<protein>
    <submittedName>
        <fullName evidence="3">Glutathione peroxidase</fullName>
    </submittedName>
</protein>
<evidence type="ECO:0000256" key="1">
    <source>
        <dbReference type="SAM" id="SignalP"/>
    </source>
</evidence>
<reference evidence="3 4" key="1">
    <citation type="submission" date="2019-03" db="EMBL/GenBank/DDBJ databases">
        <title>Genomic Encyclopedia of Type Strains, Phase IV (KMG-IV): sequencing the most valuable type-strain genomes for metagenomic binning, comparative biology and taxonomic classification.</title>
        <authorList>
            <person name="Goeker M."/>
        </authorList>
    </citation>
    <scope>NUCLEOTIDE SEQUENCE [LARGE SCALE GENOMIC DNA]</scope>
    <source>
        <strain evidence="3 4">DSM 100433</strain>
    </source>
</reference>
<dbReference type="InterPro" id="IPR036249">
    <property type="entry name" value="Thioredoxin-like_sf"/>
</dbReference>
<comment type="caution">
    <text evidence="3">The sequence shown here is derived from an EMBL/GenBank/DDBJ whole genome shotgun (WGS) entry which is preliminary data.</text>
</comment>
<dbReference type="Proteomes" id="UP000294682">
    <property type="component" value="Unassembled WGS sequence"/>
</dbReference>
<evidence type="ECO:0000313" key="4">
    <source>
        <dbReference type="Proteomes" id="UP000294682"/>
    </source>
</evidence>
<evidence type="ECO:0000259" key="2">
    <source>
        <dbReference type="PROSITE" id="PS51352"/>
    </source>
</evidence>
<feature type="signal peptide" evidence="1">
    <location>
        <begin position="1"/>
        <end position="20"/>
    </location>
</feature>
<dbReference type="Gene3D" id="3.40.30.10">
    <property type="entry name" value="Glutaredoxin"/>
    <property type="match status" value="1"/>
</dbReference>
<dbReference type="PROSITE" id="PS51352">
    <property type="entry name" value="THIOREDOXIN_2"/>
    <property type="match status" value="1"/>
</dbReference>
<dbReference type="PROSITE" id="PS51257">
    <property type="entry name" value="PROKAR_LIPOPROTEIN"/>
    <property type="match status" value="1"/>
</dbReference>
<name>A0A9X8UK80_9FIRM</name>
<dbReference type="EMBL" id="SLUK01000003">
    <property type="protein sequence ID" value="TCL44128.1"/>
    <property type="molecule type" value="Genomic_DNA"/>
</dbReference>
<feature type="domain" description="Thioredoxin" evidence="2">
    <location>
        <begin position="69"/>
        <end position="220"/>
    </location>
</feature>
<keyword evidence="4" id="KW-1185">Reference proteome</keyword>